<sequence length="291" mass="34597">NRPEIYERYQSELQKSIQNDVFLDILSDIIVRDGNCIMSQDWFKILVEKEIKSIKERMKFFKTILENNNRDIESKRIRDYRVFLNCTKTAFNNDVSMGNEARITSDEWTILFTLKNELGLSSDEYRTLLYLAIGNCELEKHDIDESIKELRESGIGFFKKSRQNIYIPDEIINMLREIKGINLAEKYTRRIVKCLDDRQINKIKKNHGIKEIERYEKIESIIKKGVSVRNILSEEIFNEGIKENEKKKILYDIIENKLEIHLASYGKTVDERIDRLIDYFKYLDNDKILVS</sequence>
<gene>
    <name evidence="1" type="ORF">S01H4_38771</name>
</gene>
<reference evidence="1" key="1">
    <citation type="journal article" date="2014" name="Front. Microbiol.">
        <title>High frequency of phylogenetically diverse reductive dehalogenase-homologous genes in deep subseafloor sedimentary metagenomes.</title>
        <authorList>
            <person name="Kawai M."/>
            <person name="Futagami T."/>
            <person name="Toyoda A."/>
            <person name="Takaki Y."/>
            <person name="Nishi S."/>
            <person name="Hori S."/>
            <person name="Arai W."/>
            <person name="Tsubouchi T."/>
            <person name="Morono Y."/>
            <person name="Uchiyama I."/>
            <person name="Ito T."/>
            <person name="Fujiyama A."/>
            <person name="Inagaki F."/>
            <person name="Takami H."/>
        </authorList>
    </citation>
    <scope>NUCLEOTIDE SEQUENCE</scope>
    <source>
        <strain evidence="1">Expedition CK06-06</strain>
    </source>
</reference>
<feature type="non-terminal residue" evidence="1">
    <location>
        <position position="291"/>
    </location>
</feature>
<comment type="caution">
    <text evidence="1">The sequence shown here is derived from an EMBL/GenBank/DDBJ whole genome shotgun (WGS) entry which is preliminary data.</text>
</comment>
<evidence type="ECO:0000313" key="1">
    <source>
        <dbReference type="EMBL" id="GAG94126.1"/>
    </source>
</evidence>
<dbReference type="AlphaFoldDB" id="X1DCH0"/>
<accession>X1DCH0</accession>
<protein>
    <submittedName>
        <fullName evidence="1">Uncharacterized protein</fullName>
    </submittedName>
</protein>
<feature type="non-terminal residue" evidence="1">
    <location>
        <position position="1"/>
    </location>
</feature>
<organism evidence="1">
    <name type="scientific">marine sediment metagenome</name>
    <dbReference type="NCBI Taxonomy" id="412755"/>
    <lineage>
        <taxon>unclassified sequences</taxon>
        <taxon>metagenomes</taxon>
        <taxon>ecological metagenomes</taxon>
    </lineage>
</organism>
<proteinExistence type="predicted"/>
<name>X1DCH0_9ZZZZ</name>
<dbReference type="EMBL" id="BART01020937">
    <property type="protein sequence ID" value="GAG94126.1"/>
    <property type="molecule type" value="Genomic_DNA"/>
</dbReference>